<gene>
    <name evidence="1" type="ORF">EAH68_03035</name>
</gene>
<dbReference type="EMBL" id="RXHJ01000003">
    <property type="protein sequence ID" value="RSZ65131.1"/>
    <property type="molecule type" value="Genomic_DNA"/>
</dbReference>
<dbReference type="OrthoDB" id="4401904at2"/>
<sequence length="315" mass="34162">MHSIRLSAGQAHDLEGPTFTGQLQVELSGGLDFEVDVPHMESKRRGSKVAIRNPRETTEVTVSPGYGHSYFPTGTKLFVTLHVTPEQGEGTRIEFPTFEVGGLRSFPVAVILPTEDQVRLIVAETTSDTTLDEYSAGVRSALRRSIERDSLPEGKRRDVVVIVDVSSSMPLSMDRRTFEAMCTFAAGVLSTNSGDRVLHLATSSAADPLEVLPGPEAVRQLAARDFLFKEVGWSRDLGSLDPEFALVVISDDLPAEVTARGGVVHLLTPRRPAASAGHTSTVFDESLITAVLEQNSMELAVPTRTMFDTLTQGEK</sequence>
<name>A0A3R9ZK86_9CORY</name>
<evidence type="ECO:0000313" key="1">
    <source>
        <dbReference type="EMBL" id="RSZ65131.1"/>
    </source>
</evidence>
<accession>A0A3R9ZK86</accession>
<evidence type="ECO:0000313" key="2">
    <source>
        <dbReference type="Proteomes" id="UP000274907"/>
    </source>
</evidence>
<dbReference type="Proteomes" id="UP000274907">
    <property type="component" value="Unassembled WGS sequence"/>
</dbReference>
<keyword evidence="2" id="KW-1185">Reference proteome</keyword>
<dbReference type="AlphaFoldDB" id="A0A3R9ZK86"/>
<proteinExistence type="predicted"/>
<comment type="caution">
    <text evidence="1">The sequence shown here is derived from an EMBL/GenBank/DDBJ whole genome shotgun (WGS) entry which is preliminary data.</text>
</comment>
<reference evidence="1 2" key="1">
    <citation type="submission" date="2018-12" db="EMBL/GenBank/DDBJ databases">
        <title>YIM 101343 draft genome.</title>
        <authorList>
            <person name="Chen X."/>
        </authorList>
    </citation>
    <scope>NUCLEOTIDE SEQUENCE [LARGE SCALE GENOMIC DNA]</scope>
    <source>
        <strain evidence="1 2">YIM 101343</strain>
    </source>
</reference>
<protein>
    <recommendedName>
        <fullName evidence="3">VWA domain-containing protein</fullName>
    </recommendedName>
</protein>
<evidence type="ECO:0008006" key="3">
    <source>
        <dbReference type="Google" id="ProtNLM"/>
    </source>
</evidence>
<organism evidence="1 2">
    <name type="scientific">Corynebacterium hylobatis</name>
    <dbReference type="NCBI Taxonomy" id="1859290"/>
    <lineage>
        <taxon>Bacteria</taxon>
        <taxon>Bacillati</taxon>
        <taxon>Actinomycetota</taxon>
        <taxon>Actinomycetes</taxon>
        <taxon>Mycobacteriales</taxon>
        <taxon>Corynebacteriaceae</taxon>
        <taxon>Corynebacterium</taxon>
    </lineage>
</organism>
<dbReference type="RefSeq" id="WP_126119849.1">
    <property type="nucleotide sequence ID" value="NZ_RXHJ01000003.1"/>
</dbReference>